<keyword evidence="2" id="KW-0479">Metal-binding</keyword>
<evidence type="ECO:0000256" key="7">
    <source>
        <dbReference type="ARBA" id="ARBA00038889"/>
    </source>
</evidence>
<evidence type="ECO:0000259" key="9">
    <source>
        <dbReference type="Pfam" id="PF04909"/>
    </source>
</evidence>
<evidence type="ECO:0000256" key="1">
    <source>
        <dbReference type="ARBA" id="ARBA00005871"/>
    </source>
</evidence>
<sequence>MAPKGWLDVHTHFYTWSSEPERQIAIQGMRDACFMVADSWSWSVDDSLAYQDQAGVQMQLLSYLPQTIEKLRAANDFAADVVKRHPSRFGMLCALPTDDPKACLAEIERGRSELDADGFAVSAVYKDVMLSSPALDPVWSRLNALSEGAVVFSHPNAYAPPKDGRPTPLIEVAFETARVIVDLLYRRTFTKYPNVKFVFSHCGGVLPMLAGRLELLGGESWVPNPEKLTSKDIKEELSRIWVDCAATAETGLQPAIKMVGSAQVVYGADCGVPCSRSETMERNRKSVKKVLEELGLEEDLVGRNGWNLFPRAAARAKKNEVNGIDAH</sequence>
<proteinExistence type="inferred from homology"/>
<evidence type="ECO:0000256" key="4">
    <source>
        <dbReference type="ARBA" id="ARBA00022833"/>
    </source>
</evidence>
<reference evidence="10 11" key="1">
    <citation type="journal article" date="2018" name="IMA Fungus">
        <title>IMA Genome-F 10: Nine draft genome sequences of Claviceps purpurea s.lat., including C. arundinis, C. humidiphila, and C. cf. spartinae, pseudomolecules for the pitch canker pathogen Fusarium circinatum, draft genome of Davidsoniella eucalypti, Grosmannia galeiformis, Quambalaria eucalypti, and Teratosphaeria destructans.</title>
        <authorList>
            <person name="Wingfield B.D."/>
            <person name="Liu M."/>
            <person name="Nguyen H.D."/>
            <person name="Lane F.A."/>
            <person name="Morgan S.W."/>
            <person name="De Vos L."/>
            <person name="Wilken P.M."/>
            <person name="Duong T.A."/>
            <person name="Aylward J."/>
            <person name="Coetzee M.P."/>
            <person name="Dadej K."/>
            <person name="De Beer Z.W."/>
            <person name="Findlay W."/>
            <person name="Havenga M."/>
            <person name="Kolarik M."/>
            <person name="Menzies J.G."/>
            <person name="Naidoo K."/>
            <person name="Pochopski O."/>
            <person name="Shoukouhi P."/>
            <person name="Santana Q.C."/>
            <person name="Seifert K.A."/>
            <person name="Soal N."/>
            <person name="Steenkamp E.T."/>
            <person name="Tatham C.T."/>
            <person name="van der Nest M.A."/>
            <person name="Wingfield M.J."/>
        </authorList>
    </citation>
    <scope>NUCLEOTIDE SEQUENCE [LARGE SCALE GENOMIC DNA]</scope>
    <source>
        <strain evidence="10">CMW44962</strain>
    </source>
</reference>
<accession>A0A9W7W452</accession>
<dbReference type="EC" id="4.1.1.52" evidence="7"/>
<comment type="caution">
    <text evidence="10">The sequence shown here is derived from an EMBL/GenBank/DDBJ whole genome shotgun (WGS) entry which is preliminary data.</text>
</comment>
<dbReference type="Gene3D" id="3.20.20.140">
    <property type="entry name" value="Metal-dependent hydrolases"/>
    <property type="match status" value="1"/>
</dbReference>
<dbReference type="EMBL" id="RIBY02001101">
    <property type="protein sequence ID" value="KAH9833347.1"/>
    <property type="molecule type" value="Genomic_DNA"/>
</dbReference>
<evidence type="ECO:0000256" key="8">
    <source>
        <dbReference type="RuleBase" id="RU366045"/>
    </source>
</evidence>
<keyword evidence="11" id="KW-1185">Reference proteome</keyword>
<evidence type="ECO:0000313" key="11">
    <source>
        <dbReference type="Proteomes" id="UP001138500"/>
    </source>
</evidence>
<dbReference type="Pfam" id="PF04909">
    <property type="entry name" value="Amidohydro_2"/>
    <property type="match status" value="1"/>
</dbReference>
<keyword evidence="3 8" id="KW-0210">Decarboxylase</keyword>
<evidence type="ECO:0000256" key="6">
    <source>
        <dbReference type="ARBA" id="ARBA00036832"/>
    </source>
</evidence>
<dbReference type="InterPro" id="IPR032466">
    <property type="entry name" value="Metal_Hydrolase"/>
</dbReference>
<dbReference type="GO" id="GO:0019748">
    <property type="term" value="P:secondary metabolic process"/>
    <property type="evidence" value="ECO:0007669"/>
    <property type="project" value="TreeGrafter"/>
</dbReference>
<dbReference type="SUPFAM" id="SSF51556">
    <property type="entry name" value="Metallo-dependent hydrolases"/>
    <property type="match status" value="1"/>
</dbReference>
<comment type="similarity">
    <text evidence="1">Belongs to the metallo-dependent hydrolases superfamily. ACMSD family.</text>
</comment>
<gene>
    <name evidence="10" type="ORF">Tdes44962_MAKER08796</name>
</gene>
<keyword evidence="4" id="KW-0862">Zinc</keyword>
<evidence type="ECO:0000256" key="3">
    <source>
        <dbReference type="ARBA" id="ARBA00022793"/>
    </source>
</evidence>
<evidence type="ECO:0000256" key="2">
    <source>
        <dbReference type="ARBA" id="ARBA00022723"/>
    </source>
</evidence>
<comment type="catalytic activity">
    <reaction evidence="6">
        <text>6-methylsalicylate + H(+) = 3-methylphenol + CO2</text>
        <dbReference type="Rhea" id="RHEA:23112"/>
        <dbReference type="ChEBI" id="CHEBI:15378"/>
        <dbReference type="ChEBI" id="CHEBI:16526"/>
        <dbReference type="ChEBI" id="CHEBI:17231"/>
        <dbReference type="ChEBI" id="CHEBI:36658"/>
        <dbReference type="EC" id="4.1.1.52"/>
    </reaction>
    <physiologicalReaction direction="left-to-right" evidence="6">
        <dbReference type="Rhea" id="RHEA:23113"/>
    </physiologicalReaction>
</comment>
<dbReference type="GO" id="GO:0047596">
    <property type="term" value="F:6-methylsalicylate decarboxylase activity"/>
    <property type="evidence" value="ECO:0007669"/>
    <property type="project" value="UniProtKB-EC"/>
</dbReference>
<dbReference type="PANTHER" id="PTHR21240">
    <property type="entry name" value="2-AMINO-3-CARBOXYLMUCONATE-6-SEMIALDEHYDE DECARBOXYLASE"/>
    <property type="match status" value="1"/>
</dbReference>
<organism evidence="10 11">
    <name type="scientific">Teratosphaeria destructans</name>
    <dbReference type="NCBI Taxonomy" id="418781"/>
    <lineage>
        <taxon>Eukaryota</taxon>
        <taxon>Fungi</taxon>
        <taxon>Dikarya</taxon>
        <taxon>Ascomycota</taxon>
        <taxon>Pezizomycotina</taxon>
        <taxon>Dothideomycetes</taxon>
        <taxon>Dothideomycetidae</taxon>
        <taxon>Mycosphaerellales</taxon>
        <taxon>Teratosphaeriaceae</taxon>
        <taxon>Teratosphaeria</taxon>
    </lineage>
</organism>
<dbReference type="PANTHER" id="PTHR21240:SF29">
    <property type="entry name" value="AMIDOHYDROLASE-RELATED DOMAIN-CONTAINING PROTEIN"/>
    <property type="match status" value="1"/>
</dbReference>
<dbReference type="InterPro" id="IPR032465">
    <property type="entry name" value="ACMSD"/>
</dbReference>
<dbReference type="GO" id="GO:0005829">
    <property type="term" value="C:cytosol"/>
    <property type="evidence" value="ECO:0007669"/>
    <property type="project" value="TreeGrafter"/>
</dbReference>
<dbReference type="Proteomes" id="UP001138500">
    <property type="component" value="Unassembled WGS sequence"/>
</dbReference>
<protein>
    <recommendedName>
        <fullName evidence="7">6-methylsalicylate decarboxylase</fullName>
        <ecNumber evidence="7">4.1.1.52</ecNumber>
    </recommendedName>
</protein>
<name>A0A9W7W452_9PEZI</name>
<keyword evidence="5 8" id="KW-0456">Lyase</keyword>
<dbReference type="InterPro" id="IPR006680">
    <property type="entry name" value="Amidohydro-rel"/>
</dbReference>
<feature type="domain" description="Amidohydrolase-related" evidence="9">
    <location>
        <begin position="8"/>
        <end position="270"/>
    </location>
</feature>
<dbReference type="GO" id="GO:0016787">
    <property type="term" value="F:hydrolase activity"/>
    <property type="evidence" value="ECO:0007669"/>
    <property type="project" value="InterPro"/>
</dbReference>
<dbReference type="AlphaFoldDB" id="A0A9W7W452"/>
<evidence type="ECO:0000313" key="10">
    <source>
        <dbReference type="EMBL" id="KAH9833347.1"/>
    </source>
</evidence>
<reference evidence="10 11" key="2">
    <citation type="journal article" date="2021" name="Curr. Genet.">
        <title>Genetic response to nitrogen starvation in the aggressive Eucalyptus foliar pathogen Teratosphaeria destructans.</title>
        <authorList>
            <person name="Havenga M."/>
            <person name="Wingfield B.D."/>
            <person name="Wingfield M.J."/>
            <person name="Dreyer L.L."/>
            <person name="Roets F."/>
            <person name="Aylward J."/>
        </authorList>
    </citation>
    <scope>NUCLEOTIDE SEQUENCE [LARGE SCALE GENOMIC DNA]</scope>
    <source>
        <strain evidence="10">CMW44962</strain>
    </source>
</reference>
<dbReference type="OrthoDB" id="2832284at2759"/>
<evidence type="ECO:0000256" key="5">
    <source>
        <dbReference type="ARBA" id="ARBA00023239"/>
    </source>
</evidence>
<dbReference type="GO" id="GO:0046872">
    <property type="term" value="F:metal ion binding"/>
    <property type="evidence" value="ECO:0007669"/>
    <property type="project" value="UniProtKB-KW"/>
</dbReference>